<evidence type="ECO:0000313" key="2">
    <source>
        <dbReference type="Proteomes" id="UP000265366"/>
    </source>
</evidence>
<dbReference type="OrthoDB" id="7742971at2"/>
<comment type="caution">
    <text evidence="1">The sequence shown here is derived from an EMBL/GenBank/DDBJ whole genome shotgun (WGS) entry which is preliminary data.</text>
</comment>
<accession>A0A3A1P5X4</accession>
<sequence length="146" mass="15775">MILRLDAVRERLIAHIPVLSRIGNAADFADLVEKDRLPQVTPAAFVSFGGLIGGQADVAAGMFRQHYSEGVAVVLMDRFQSDPRGDQALRDMSPMVGDVIDAVAGWGPDDAVGVFQLAQADLVGAKNGVLVFQIDFQLNDQLRITR</sequence>
<gene>
    <name evidence="1" type="ORF">D2V17_14210</name>
</gene>
<evidence type="ECO:0008006" key="3">
    <source>
        <dbReference type="Google" id="ProtNLM"/>
    </source>
</evidence>
<protein>
    <recommendedName>
        <fullName evidence="3">DUF3168 domain-containing protein</fullName>
    </recommendedName>
</protein>
<dbReference type="Proteomes" id="UP000265366">
    <property type="component" value="Unassembled WGS sequence"/>
</dbReference>
<dbReference type="AlphaFoldDB" id="A0A3A1P5X4"/>
<dbReference type="Pfam" id="PF23840">
    <property type="entry name" value="Phage_tail_terminator"/>
    <property type="match status" value="1"/>
</dbReference>
<dbReference type="InterPro" id="IPR056912">
    <property type="entry name" value="Phage_JBD30_tail_term-like"/>
</dbReference>
<proteinExistence type="predicted"/>
<keyword evidence="2" id="KW-1185">Reference proteome</keyword>
<dbReference type="RefSeq" id="WP_119593463.1">
    <property type="nucleotide sequence ID" value="NZ_QXFM01000114.1"/>
</dbReference>
<reference evidence="1 2" key="1">
    <citation type="submission" date="2018-08" db="EMBL/GenBank/DDBJ databases">
        <title>Erythrobacter zhengii sp.nov., a bacterium isolated from deep-sea sediment.</title>
        <authorList>
            <person name="Fang C."/>
            <person name="Wu Y.-H."/>
            <person name="Sun C."/>
            <person name="Wang H."/>
            <person name="Cheng H."/>
            <person name="Meng F.-X."/>
            <person name="Wang C.-S."/>
            <person name="Xu X.-W."/>
        </authorList>
    </citation>
    <scope>NUCLEOTIDE SEQUENCE [LARGE SCALE GENOMIC DNA]</scope>
    <source>
        <strain evidence="1 2">CCTCC AB 2015396</strain>
    </source>
</reference>
<dbReference type="EMBL" id="QXFM01000114">
    <property type="protein sequence ID" value="RIV82952.1"/>
    <property type="molecule type" value="Genomic_DNA"/>
</dbReference>
<organism evidence="1 2">
    <name type="scientific">Aurantiacibacter xanthus</name>
    <dbReference type="NCBI Taxonomy" id="1784712"/>
    <lineage>
        <taxon>Bacteria</taxon>
        <taxon>Pseudomonadati</taxon>
        <taxon>Pseudomonadota</taxon>
        <taxon>Alphaproteobacteria</taxon>
        <taxon>Sphingomonadales</taxon>
        <taxon>Erythrobacteraceae</taxon>
        <taxon>Aurantiacibacter</taxon>
    </lineage>
</organism>
<name>A0A3A1P5X4_9SPHN</name>
<evidence type="ECO:0000313" key="1">
    <source>
        <dbReference type="EMBL" id="RIV82952.1"/>
    </source>
</evidence>